<organism evidence="8 9">
    <name type="scientific">Eufriesea mexicana</name>
    <dbReference type="NCBI Taxonomy" id="516756"/>
    <lineage>
        <taxon>Eukaryota</taxon>
        <taxon>Metazoa</taxon>
        <taxon>Ecdysozoa</taxon>
        <taxon>Arthropoda</taxon>
        <taxon>Hexapoda</taxon>
        <taxon>Insecta</taxon>
        <taxon>Pterygota</taxon>
        <taxon>Neoptera</taxon>
        <taxon>Endopterygota</taxon>
        <taxon>Hymenoptera</taxon>
        <taxon>Apocrita</taxon>
        <taxon>Aculeata</taxon>
        <taxon>Apoidea</taxon>
        <taxon>Anthophila</taxon>
        <taxon>Apidae</taxon>
        <taxon>Eufriesea</taxon>
    </lineage>
</organism>
<protein>
    <recommendedName>
        <fullName evidence="4">Spliceosome-associated protein CWC27 homolog</fullName>
    </recommendedName>
    <alternativeName>
        <fullName evidence="5">Probable inactive peptidyl-prolyl cis-trans isomerase CWC27 homolog</fullName>
    </alternativeName>
</protein>
<name>A0A310SPW7_9HYME</name>
<dbReference type="PROSITE" id="PS50072">
    <property type="entry name" value="CSA_PPIASE_2"/>
    <property type="match status" value="1"/>
</dbReference>
<evidence type="ECO:0000256" key="1">
    <source>
        <dbReference type="ARBA" id="ARBA00004123"/>
    </source>
</evidence>
<comment type="similarity">
    <text evidence="2">Belongs to the cyclophilin-type PPIase family.</text>
</comment>
<proteinExistence type="inferred from homology"/>
<dbReference type="InterPro" id="IPR029000">
    <property type="entry name" value="Cyclophilin-like_dom_sf"/>
</dbReference>
<evidence type="ECO:0000259" key="7">
    <source>
        <dbReference type="PROSITE" id="PS50072"/>
    </source>
</evidence>
<evidence type="ECO:0000256" key="5">
    <source>
        <dbReference type="ARBA" id="ARBA00042090"/>
    </source>
</evidence>
<feature type="domain" description="PPIase cyclophilin-type" evidence="7">
    <location>
        <begin position="1"/>
        <end position="149"/>
    </location>
</feature>
<gene>
    <name evidence="8" type="ORF">WN48_01909</name>
</gene>
<evidence type="ECO:0000256" key="2">
    <source>
        <dbReference type="ARBA" id="ARBA00007365"/>
    </source>
</evidence>
<dbReference type="PANTHER" id="PTHR45625:SF6">
    <property type="entry name" value="SPLICEOSOME-ASSOCIATED PROTEIN CWC27 HOMOLOG"/>
    <property type="match status" value="1"/>
</dbReference>
<dbReference type="Gene3D" id="2.40.100.10">
    <property type="entry name" value="Cyclophilin-like"/>
    <property type="match status" value="1"/>
</dbReference>
<dbReference type="InterPro" id="IPR044666">
    <property type="entry name" value="Cyclophilin_A-like"/>
</dbReference>
<evidence type="ECO:0000313" key="8">
    <source>
        <dbReference type="EMBL" id="OAD57497.1"/>
    </source>
</evidence>
<comment type="subunit">
    <text evidence="6">Part of the activated spliceosome B/catalytic step 1 spliceosome, one of the forms of the spliceosome which has a well-formed active site but still cannot catalyze the branching reaction and is composed at least of 52 proteins, the U2, U5 and U6 snRNAs and the pre-mRNA. Recruited during early steps of activated spliceosome B maturation, it is probably one of the first proteins released from this complex as he matures to the spliceosome C complex. Component of the minor spliceosome, which splices U12-type introns.</text>
</comment>
<keyword evidence="8" id="KW-0413">Isomerase</keyword>
<dbReference type="GO" id="GO:0071013">
    <property type="term" value="C:catalytic step 2 spliceosome"/>
    <property type="evidence" value="ECO:0007669"/>
    <property type="project" value="TreeGrafter"/>
</dbReference>
<keyword evidence="3" id="KW-0539">Nucleus</keyword>
<dbReference type="PANTHER" id="PTHR45625">
    <property type="entry name" value="PEPTIDYL-PROLYL CIS-TRANS ISOMERASE-RELATED"/>
    <property type="match status" value="1"/>
</dbReference>
<evidence type="ECO:0000256" key="3">
    <source>
        <dbReference type="ARBA" id="ARBA00023242"/>
    </source>
</evidence>
<evidence type="ECO:0000256" key="4">
    <source>
        <dbReference type="ARBA" id="ARBA00040027"/>
    </source>
</evidence>
<comment type="subcellular location">
    <subcellularLocation>
        <location evidence="1">Nucleus</location>
    </subcellularLocation>
</comment>
<dbReference type="EMBL" id="KQ761477">
    <property type="protein sequence ID" value="OAD57497.1"/>
    <property type="molecule type" value="Genomic_DNA"/>
</dbReference>
<dbReference type="GO" id="GO:0003755">
    <property type="term" value="F:peptidyl-prolyl cis-trans isomerase activity"/>
    <property type="evidence" value="ECO:0007669"/>
    <property type="project" value="InterPro"/>
</dbReference>
<keyword evidence="9" id="KW-1185">Reference proteome</keyword>
<evidence type="ECO:0000256" key="6">
    <source>
        <dbReference type="ARBA" id="ARBA00046368"/>
    </source>
</evidence>
<dbReference type="AlphaFoldDB" id="A0A310SPW7"/>
<dbReference type="SUPFAM" id="SSF50891">
    <property type="entry name" value="Cyclophilin-like"/>
    <property type="match status" value="1"/>
</dbReference>
<accession>A0A310SPW7</accession>
<dbReference type="InterPro" id="IPR002130">
    <property type="entry name" value="Cyclophilin-type_PPIase_dom"/>
</dbReference>
<reference evidence="8 9" key="1">
    <citation type="submission" date="2015-07" db="EMBL/GenBank/DDBJ databases">
        <title>The genome of Eufriesea mexicana.</title>
        <authorList>
            <person name="Pan H."/>
            <person name="Kapheim K."/>
        </authorList>
    </citation>
    <scope>NUCLEOTIDE SEQUENCE [LARGE SCALE GENOMIC DNA]</scope>
    <source>
        <strain evidence="8">0111107269</strain>
        <tissue evidence="8">Whole body</tissue>
    </source>
</reference>
<sequence length="184" mass="20573">MKTTVGDTDSELWAKETPKAYRTFIQLCMEGYWDDTILHTQDGDFTGIEEGSKIYGEKFKDEFHTGLRFCQRDLIAMFNAGKDANTSQFLFTLGAGVTGYKASLGALGLVLGVSLVRRPLSFASKSWRGLWWLGGLGSIGRMPRHEVVLYTRCYIVMNMIQGLEVGQQLKPFEEAVTILQSAII</sequence>
<evidence type="ECO:0000313" key="9">
    <source>
        <dbReference type="Proteomes" id="UP000250275"/>
    </source>
</evidence>
<dbReference type="Proteomes" id="UP000250275">
    <property type="component" value="Unassembled WGS sequence"/>
</dbReference>
<dbReference type="Pfam" id="PF00160">
    <property type="entry name" value="Pro_isomerase"/>
    <property type="match status" value="1"/>
</dbReference>